<proteinExistence type="predicted"/>
<dbReference type="InterPro" id="IPR016181">
    <property type="entry name" value="Acyl_CoA_acyltransferase"/>
</dbReference>
<dbReference type="GeneID" id="29057072"/>
<accession>A0A1B2IA87</accession>
<keyword evidence="2" id="KW-1185">Reference proteome</keyword>
<protein>
    <submittedName>
        <fullName evidence="1">Uncharacterized protein</fullName>
    </submittedName>
</protein>
<name>A0A1B2IA87_9CAUD</name>
<sequence>MNLYDVYDTNDDNRSVTFAGKLTRLEKVRESIQNMRPLDEDNHWLVVTNSGTVQLYFRGCISGGVAYLYELHALCVEPVFTAWRSLMRELNVKHIDLSVRHDDHSHVRLYEELGFECVSQRVEVTVTQEAGIEQPENVVGIESLTIEQTGELCVLIRNRAVSEKAAEELLSELALGFISGVVSLKDNHVVSCLLYKDFPSMLVGEQCFCVMPHSDADFGREFGRCYAGLLLLGQRMQKKINLGFAIDYHPTAQEGVVYRPVTHHYSLR</sequence>
<evidence type="ECO:0000313" key="1">
    <source>
        <dbReference type="EMBL" id="ANZ48135.1"/>
    </source>
</evidence>
<dbReference type="RefSeq" id="YP_009290740.1">
    <property type="nucleotide sequence ID" value="NC_031107.2"/>
</dbReference>
<dbReference type="Proteomes" id="UP000202181">
    <property type="component" value="Segment"/>
</dbReference>
<gene>
    <name evidence="1" type="ORF">ASESINO_122</name>
</gene>
<dbReference type="OrthoDB" id="21505at10239"/>
<dbReference type="SUPFAM" id="SSF55729">
    <property type="entry name" value="Acyl-CoA N-acyltransferases (Nat)"/>
    <property type="match status" value="1"/>
</dbReference>
<organism evidence="1 2">
    <name type="scientific">Erwinia phage vB_EamM_Asesino</name>
    <dbReference type="NCBI Taxonomy" id="1883370"/>
    <lineage>
        <taxon>Viruses</taxon>
        <taxon>Duplodnaviria</taxon>
        <taxon>Heunggongvirae</taxon>
        <taxon>Uroviricota</taxon>
        <taxon>Caudoviricetes</taxon>
        <taxon>Chimalliviridae</taxon>
        <taxon>Erskinevirus</taxon>
        <taxon>Erskinevirus asesino</taxon>
    </lineage>
</organism>
<evidence type="ECO:0000313" key="2">
    <source>
        <dbReference type="Proteomes" id="UP000202181"/>
    </source>
</evidence>
<reference evidence="1" key="1">
    <citation type="submission" date="2016-06" db="EMBL/GenBank/DDBJ databases">
        <authorList>
            <person name="Berg J.A."/>
            <person name="Hyde J.R."/>
            <person name="Breakwell D.P."/>
            <person name="Hope S."/>
            <person name="Grose J.H."/>
        </authorList>
    </citation>
    <scope>NUCLEOTIDE SEQUENCE [LARGE SCALE GENOMIC DNA]</scope>
</reference>
<dbReference type="KEGG" id="vg:29057072"/>
<dbReference type="EMBL" id="KX397364">
    <property type="protein sequence ID" value="ANZ48135.1"/>
    <property type="molecule type" value="Genomic_DNA"/>
</dbReference>